<feature type="compositionally biased region" description="Low complexity" evidence="1">
    <location>
        <begin position="191"/>
        <end position="212"/>
    </location>
</feature>
<reference evidence="3" key="2">
    <citation type="submission" date="2020-11" db="EMBL/GenBank/DDBJ databases">
        <title>Whole genome sequencing of Colletotrichum sp.</title>
        <authorList>
            <person name="Li H."/>
        </authorList>
    </citation>
    <scope>NUCLEOTIDE SEQUENCE</scope>
    <source>
        <strain evidence="3">CkLH20</strain>
    </source>
</reference>
<comment type="caution">
    <text evidence="3">The sequence shown here is derived from an EMBL/GenBank/DDBJ whole genome shotgun (WGS) entry which is preliminary data.</text>
</comment>
<proteinExistence type="predicted"/>
<protein>
    <submittedName>
        <fullName evidence="3">Uncharacterized protein</fullName>
    </submittedName>
</protein>
<feature type="compositionally biased region" description="Low complexity" evidence="1">
    <location>
        <begin position="131"/>
        <end position="150"/>
    </location>
</feature>
<evidence type="ECO:0000256" key="1">
    <source>
        <dbReference type="SAM" id="MobiDB-lite"/>
    </source>
</evidence>
<keyword evidence="4" id="KW-1185">Reference proteome</keyword>
<feature type="region of interest" description="Disordered" evidence="1">
    <location>
        <begin position="74"/>
        <end position="150"/>
    </location>
</feature>
<name>A0A9P6LM82_9PEZI</name>
<feature type="region of interest" description="Disordered" evidence="1">
    <location>
        <begin position="179"/>
        <end position="322"/>
    </location>
</feature>
<feature type="compositionally biased region" description="Basic and acidic residues" evidence="1">
    <location>
        <begin position="78"/>
        <end position="89"/>
    </location>
</feature>
<feature type="region of interest" description="Disordered" evidence="1">
    <location>
        <begin position="20"/>
        <end position="54"/>
    </location>
</feature>
<dbReference type="OrthoDB" id="5411141at2759"/>
<dbReference type="RefSeq" id="XP_038747397.1">
    <property type="nucleotide sequence ID" value="XM_038887231.1"/>
</dbReference>
<dbReference type="AlphaFoldDB" id="A0A9P6LM82"/>
<feature type="transmembrane region" description="Helical" evidence="2">
    <location>
        <begin position="368"/>
        <end position="389"/>
    </location>
</feature>
<sequence length="715" mass="76057">MATIFGLDWKDRMFEEEGMAPHAVQRGEKPKRRAARPANIQIPSFFKERGADTDDDYATQVRRAAGGIWERVVNPGHDFADRVEARSGSDSDSDNPQRKQKLKNPPQQQQEQPSSPDTPKAKPSKNLQQQTPLPVATLRPAPAVPAAPARPQLSIPPAIALPQVSAPPLRVSAPPKISALPAVSAPPKVTPTPSASIPPAAGTPVAQPNVPVQRPPEPEEPPPPPPPVLAPAEPDPPPPPPPEEVPPPPPSPGQPPPPETMTVTAPARTVTLISTMMPTGNPSNYPTPSLPPPAPPPRTTGLPPLPSVEPSAPRKGLDGHTTPTVTATLASAVIPAETISALPGQAGTSRPDKDDGRPPRMNPETEHALIAVGSIGSFIFACFLGWIVWRTVKRAARAKRDRDSSYRGDTPGFGAKIPFFKNRSGGGGWENLDGNQSIHPSQYEKGPRGTLRLNTDVYGPDGKPMNYGPGSGYGASYMSPADNRGSPLTVSPTGTLQMRANPMNGQSNYTSQVGTYNTQTGTFVSHAPSQSLTHIIGQYGTPTDPSMTLRSGMGAGAYFNQSELARQPSDAYDPNRRQVNRASELSSISSGFGDGDIVVPGMALQPPPPVSNPFRASQNGGHFSWMSKSNRDTVYTETSEDLPPRFRTVNSWVNQQTGRVKRAQTRPETDEDVPPVPGLPAGTGQNGLPPEPQFTMMMPDGEIPRRPDPAPSTAS</sequence>
<feature type="compositionally biased region" description="Pro residues" evidence="1">
    <location>
        <begin position="288"/>
        <end position="307"/>
    </location>
</feature>
<feature type="region of interest" description="Disordered" evidence="1">
    <location>
        <begin position="336"/>
        <end position="363"/>
    </location>
</feature>
<evidence type="ECO:0000313" key="3">
    <source>
        <dbReference type="EMBL" id="KAF9877936.1"/>
    </source>
</evidence>
<feature type="compositionally biased region" description="Polar residues" evidence="1">
    <location>
        <begin position="271"/>
        <end position="281"/>
    </location>
</feature>
<dbReference type="GeneID" id="62160305"/>
<feature type="compositionally biased region" description="Pro residues" evidence="1">
    <location>
        <begin position="221"/>
        <end position="259"/>
    </location>
</feature>
<gene>
    <name evidence="3" type="ORF">CkaCkLH20_04512</name>
</gene>
<feature type="region of interest" description="Disordered" evidence="1">
    <location>
        <begin position="655"/>
        <end position="715"/>
    </location>
</feature>
<feature type="region of interest" description="Disordered" evidence="1">
    <location>
        <begin position="566"/>
        <end position="591"/>
    </location>
</feature>
<evidence type="ECO:0000313" key="4">
    <source>
        <dbReference type="Proteomes" id="UP000781932"/>
    </source>
</evidence>
<keyword evidence="2" id="KW-0472">Membrane</keyword>
<feature type="compositionally biased region" description="Low complexity" evidence="1">
    <location>
        <begin position="103"/>
        <end position="113"/>
    </location>
</feature>
<feature type="compositionally biased region" description="Basic and acidic residues" evidence="1">
    <location>
        <begin position="350"/>
        <end position="363"/>
    </location>
</feature>
<reference evidence="3" key="1">
    <citation type="submission" date="2020-03" db="EMBL/GenBank/DDBJ databases">
        <authorList>
            <person name="He L."/>
        </authorList>
    </citation>
    <scope>NUCLEOTIDE SEQUENCE</scope>
    <source>
        <strain evidence="3">CkLH20</strain>
    </source>
</reference>
<accession>A0A9P6LM82</accession>
<evidence type="ECO:0000256" key="2">
    <source>
        <dbReference type="SAM" id="Phobius"/>
    </source>
</evidence>
<dbReference type="Proteomes" id="UP000781932">
    <property type="component" value="Unassembled WGS sequence"/>
</dbReference>
<organism evidence="3 4">
    <name type="scientific">Colletotrichum karsti</name>
    <dbReference type="NCBI Taxonomy" id="1095194"/>
    <lineage>
        <taxon>Eukaryota</taxon>
        <taxon>Fungi</taxon>
        <taxon>Dikarya</taxon>
        <taxon>Ascomycota</taxon>
        <taxon>Pezizomycotina</taxon>
        <taxon>Sordariomycetes</taxon>
        <taxon>Hypocreomycetidae</taxon>
        <taxon>Glomerellales</taxon>
        <taxon>Glomerellaceae</taxon>
        <taxon>Colletotrichum</taxon>
        <taxon>Colletotrichum boninense species complex</taxon>
    </lineage>
</organism>
<keyword evidence="2" id="KW-0812">Transmembrane</keyword>
<dbReference type="EMBL" id="JAATWM020000012">
    <property type="protein sequence ID" value="KAF9877936.1"/>
    <property type="molecule type" value="Genomic_DNA"/>
</dbReference>
<keyword evidence="2" id="KW-1133">Transmembrane helix</keyword>